<name>A0A6J8BIR3_MYTCO</name>
<accession>A0A6J8BIR3</accession>
<reference evidence="1 2" key="1">
    <citation type="submission" date="2020-06" db="EMBL/GenBank/DDBJ databases">
        <authorList>
            <person name="Li R."/>
            <person name="Bekaert M."/>
        </authorList>
    </citation>
    <scope>NUCLEOTIDE SEQUENCE [LARGE SCALE GENOMIC DNA]</scope>
    <source>
        <strain evidence="2">wild</strain>
    </source>
</reference>
<dbReference type="EMBL" id="CACVKT020003458">
    <property type="protein sequence ID" value="CAC5383898.1"/>
    <property type="molecule type" value="Genomic_DNA"/>
</dbReference>
<dbReference type="Proteomes" id="UP000507470">
    <property type="component" value="Unassembled WGS sequence"/>
</dbReference>
<dbReference type="OrthoDB" id="10063988at2759"/>
<gene>
    <name evidence="1" type="ORF">MCOR_19595</name>
</gene>
<protein>
    <submittedName>
        <fullName evidence="1">Uncharacterized protein</fullName>
    </submittedName>
</protein>
<sequence>MPGWLWVFHSKDRYYGFYCTDFSEDENWTSGENTLTYTFRESSDQWCQIGVSWRRDYSTHTQCDASTKDIHDLIGYGTGDMVCLDGCGFSTAKIGTMEFYCTDFSEDENWTSGENTLTYTFRESSDQWYQIGFKGNAWIHAIIDMRGTDWILRTTASLVTRNDTGKINSSPKSVMQPIVRLQLGCNHTIAIPGIKLRVHK</sequence>
<dbReference type="AlphaFoldDB" id="A0A6J8BIR3"/>
<evidence type="ECO:0000313" key="1">
    <source>
        <dbReference type="EMBL" id="CAC5383898.1"/>
    </source>
</evidence>
<organism evidence="1 2">
    <name type="scientific">Mytilus coruscus</name>
    <name type="common">Sea mussel</name>
    <dbReference type="NCBI Taxonomy" id="42192"/>
    <lineage>
        <taxon>Eukaryota</taxon>
        <taxon>Metazoa</taxon>
        <taxon>Spiralia</taxon>
        <taxon>Lophotrochozoa</taxon>
        <taxon>Mollusca</taxon>
        <taxon>Bivalvia</taxon>
        <taxon>Autobranchia</taxon>
        <taxon>Pteriomorphia</taxon>
        <taxon>Mytilida</taxon>
        <taxon>Mytiloidea</taxon>
        <taxon>Mytilidae</taxon>
        <taxon>Mytilinae</taxon>
        <taxon>Mytilus</taxon>
    </lineage>
</organism>
<evidence type="ECO:0000313" key="2">
    <source>
        <dbReference type="Proteomes" id="UP000507470"/>
    </source>
</evidence>
<keyword evidence="2" id="KW-1185">Reference proteome</keyword>
<proteinExistence type="predicted"/>